<dbReference type="SUPFAM" id="SSF51430">
    <property type="entry name" value="NAD(P)-linked oxidoreductase"/>
    <property type="match status" value="1"/>
</dbReference>
<dbReference type="GO" id="GO:0016491">
    <property type="term" value="F:oxidoreductase activity"/>
    <property type="evidence" value="ECO:0007669"/>
    <property type="project" value="InterPro"/>
</dbReference>
<dbReference type="OrthoDB" id="416253at2759"/>
<accession>A0A7T8JVG4</accession>
<keyword evidence="2" id="KW-1185">Reference proteome</keyword>
<sequence>MGTSNGYSVIPKSVHSERIKENIQLFDFEISSKDMKELNGLPIEHKYAWNSESVL</sequence>
<proteinExistence type="predicted"/>
<gene>
    <name evidence="1" type="ORF">FKW44_023917</name>
</gene>
<dbReference type="Proteomes" id="UP000595437">
    <property type="component" value="Chromosome 18"/>
</dbReference>
<evidence type="ECO:0000313" key="1">
    <source>
        <dbReference type="EMBL" id="QQP35636.1"/>
    </source>
</evidence>
<reference evidence="2" key="1">
    <citation type="submission" date="2021-01" db="EMBL/GenBank/DDBJ databases">
        <title>Caligus Genome Assembly.</title>
        <authorList>
            <person name="Gallardo-Escarate C."/>
        </authorList>
    </citation>
    <scope>NUCLEOTIDE SEQUENCE [LARGE SCALE GENOMIC DNA]</scope>
</reference>
<dbReference type="InterPro" id="IPR018170">
    <property type="entry name" value="Aldo/ket_reductase_CS"/>
</dbReference>
<name>A0A7T8JVG4_CALRO</name>
<dbReference type="InterPro" id="IPR036812">
    <property type="entry name" value="NAD(P)_OxRdtase_dom_sf"/>
</dbReference>
<dbReference type="Gene3D" id="3.20.20.100">
    <property type="entry name" value="NADP-dependent oxidoreductase domain"/>
    <property type="match status" value="1"/>
</dbReference>
<evidence type="ECO:0000313" key="2">
    <source>
        <dbReference type="Proteomes" id="UP000595437"/>
    </source>
</evidence>
<dbReference type="PROSITE" id="PS00063">
    <property type="entry name" value="ALDOKETO_REDUCTASE_3"/>
    <property type="match status" value="1"/>
</dbReference>
<organism evidence="1 2">
    <name type="scientific">Caligus rogercresseyi</name>
    <name type="common">Sea louse</name>
    <dbReference type="NCBI Taxonomy" id="217165"/>
    <lineage>
        <taxon>Eukaryota</taxon>
        <taxon>Metazoa</taxon>
        <taxon>Ecdysozoa</taxon>
        <taxon>Arthropoda</taxon>
        <taxon>Crustacea</taxon>
        <taxon>Multicrustacea</taxon>
        <taxon>Hexanauplia</taxon>
        <taxon>Copepoda</taxon>
        <taxon>Siphonostomatoida</taxon>
        <taxon>Caligidae</taxon>
        <taxon>Caligus</taxon>
    </lineage>
</organism>
<dbReference type="AlphaFoldDB" id="A0A7T8JVG4"/>
<dbReference type="EMBL" id="CP045907">
    <property type="protein sequence ID" value="QQP35636.1"/>
    <property type="molecule type" value="Genomic_DNA"/>
</dbReference>
<protein>
    <submittedName>
        <fullName evidence="1">Putative reductase</fullName>
    </submittedName>
</protein>